<evidence type="ECO:0000313" key="2">
    <source>
        <dbReference type="EMBL" id="MDR6243389.1"/>
    </source>
</evidence>
<feature type="transmembrane region" description="Helical" evidence="1">
    <location>
        <begin position="305"/>
        <end position="323"/>
    </location>
</feature>
<evidence type="ECO:0008006" key="4">
    <source>
        <dbReference type="Google" id="ProtNLM"/>
    </source>
</evidence>
<protein>
    <recommendedName>
        <fullName evidence="4">Small-conductance mechanosensitive channel</fullName>
    </recommendedName>
</protein>
<sequence>MKKVVFLIITSALIFLLPTLGSIVRWGGLPEGYGLFPAQQAGNDPGFNLTYFICASVVAAFILIFLLFPRLFGFKKVVAAPVVRQKVNFPYWFWGALPVLIICWIIMWTRAKIPVDLEPITSLPISFSLERYTFVPLWWSFICILDGIVYKRNNAISLLSIKPRVMQVLAVVSCYSWFAFEYLNFFVMENWYYPNNHVMSDFGNIFWFSLSYTTVLPAIVEWYLLLKTFPRMRDRYSNGPRLKVNKGWLIALYIVGLVLSLLMGYFPYQLFWVLWVALVPLLSAAMGLTRLWTPFTPIREGNWSPILLIAIGTVLNGLFWEMWNFGSEWFKSGYPANPNYWKYSVPYLDKFHIFSEMPILGYFGYLFFGVNCWILWLAAAYIFKFNPNFELDGRQDETRGR</sequence>
<dbReference type="EMBL" id="JAVDQH010000004">
    <property type="protein sequence ID" value="MDR6243389.1"/>
    <property type="molecule type" value="Genomic_DNA"/>
</dbReference>
<accession>A0ABU1IVU6</accession>
<keyword evidence="1" id="KW-1133">Transmembrane helix</keyword>
<proteinExistence type="predicted"/>
<feature type="transmembrane region" description="Helical" evidence="1">
    <location>
        <begin position="131"/>
        <end position="150"/>
    </location>
</feature>
<feature type="transmembrane region" description="Helical" evidence="1">
    <location>
        <begin position="247"/>
        <end position="266"/>
    </location>
</feature>
<gene>
    <name evidence="2" type="ORF">JOC58_001276</name>
</gene>
<dbReference type="Proteomes" id="UP001185028">
    <property type="component" value="Unassembled WGS sequence"/>
</dbReference>
<evidence type="ECO:0000256" key="1">
    <source>
        <dbReference type="SAM" id="Phobius"/>
    </source>
</evidence>
<evidence type="ECO:0000313" key="3">
    <source>
        <dbReference type="Proteomes" id="UP001185028"/>
    </source>
</evidence>
<feature type="transmembrane region" description="Helical" evidence="1">
    <location>
        <begin position="45"/>
        <end position="68"/>
    </location>
</feature>
<feature type="transmembrane region" description="Helical" evidence="1">
    <location>
        <begin position="89"/>
        <end position="111"/>
    </location>
</feature>
<feature type="transmembrane region" description="Helical" evidence="1">
    <location>
        <begin position="272"/>
        <end position="293"/>
    </location>
</feature>
<name>A0ABU1IVU6_9BACL</name>
<organism evidence="2 3">
    <name type="scientific">Paenibacillus hunanensis</name>
    <dbReference type="NCBI Taxonomy" id="539262"/>
    <lineage>
        <taxon>Bacteria</taxon>
        <taxon>Bacillati</taxon>
        <taxon>Bacillota</taxon>
        <taxon>Bacilli</taxon>
        <taxon>Bacillales</taxon>
        <taxon>Paenibacillaceae</taxon>
        <taxon>Paenibacillus</taxon>
    </lineage>
</organism>
<dbReference type="RefSeq" id="WP_188773587.1">
    <property type="nucleotide sequence ID" value="NZ_BMMB01000001.1"/>
</dbReference>
<keyword evidence="3" id="KW-1185">Reference proteome</keyword>
<feature type="transmembrane region" description="Helical" evidence="1">
    <location>
        <begin position="205"/>
        <end position="226"/>
    </location>
</feature>
<feature type="transmembrane region" description="Helical" evidence="1">
    <location>
        <begin position="165"/>
        <end position="185"/>
    </location>
</feature>
<reference evidence="2 3" key="1">
    <citation type="submission" date="2023-07" db="EMBL/GenBank/DDBJ databases">
        <title>Genomic Encyclopedia of Type Strains, Phase IV (KMG-IV): sequencing the most valuable type-strain genomes for metagenomic binning, comparative biology and taxonomic classification.</title>
        <authorList>
            <person name="Goeker M."/>
        </authorList>
    </citation>
    <scope>NUCLEOTIDE SEQUENCE [LARGE SCALE GENOMIC DNA]</scope>
    <source>
        <strain evidence="2 3">DSM 22170</strain>
    </source>
</reference>
<comment type="caution">
    <text evidence="2">The sequence shown here is derived from an EMBL/GenBank/DDBJ whole genome shotgun (WGS) entry which is preliminary data.</text>
</comment>
<feature type="transmembrane region" description="Helical" evidence="1">
    <location>
        <begin position="359"/>
        <end position="383"/>
    </location>
</feature>
<keyword evidence="1" id="KW-0812">Transmembrane</keyword>
<keyword evidence="1" id="KW-0472">Membrane</keyword>